<evidence type="ECO:0000256" key="6">
    <source>
        <dbReference type="ARBA" id="ARBA00022741"/>
    </source>
</evidence>
<keyword evidence="7" id="KW-0658">Purine biosynthesis</keyword>
<dbReference type="PROSITE" id="PS01058">
    <property type="entry name" value="SAICAR_SYNTHETASE_2"/>
    <property type="match status" value="1"/>
</dbReference>
<dbReference type="SUPFAM" id="SSF56104">
    <property type="entry name" value="SAICAR synthase-like"/>
    <property type="match status" value="1"/>
</dbReference>
<dbReference type="GO" id="GO:0004639">
    <property type="term" value="F:phosphoribosylaminoimidazolesuccinocarboxamide synthase activity"/>
    <property type="evidence" value="ECO:0007669"/>
    <property type="project" value="UniProtKB-EC"/>
</dbReference>
<evidence type="ECO:0000256" key="8">
    <source>
        <dbReference type="ARBA" id="ARBA00022840"/>
    </source>
</evidence>
<dbReference type="InterPro" id="IPR028923">
    <property type="entry name" value="SAICAR_synt/ADE2_N"/>
</dbReference>
<sequence length="303" mass="33887">MAEPMTTSNLQDILPLVARGKVRDLYEVDPQTLLFVATDRISAYDVIMANPIPNKGTLLTLLTTHWFKILTNAIPGLRTHFITLDLPSQIPESLRPSLQNRCMQVRKLKVFPIEAIVRGYITGSAWKEYQTSGTVHGIKVAEGLKESQRFPGGPIYTPSTKAEQGEHDENIHPDQAITILGPKYASIISSLSLKLYEAAHAHALSRGLIIADTKFEFGLDTEKDEVVLVDEVLTPDSSRFWSAENYEVGKSQESFDKQFLRDWLVKSGLKGKDGVSMDEEVVRRTGEKYREAYEKITGSTYVG</sequence>
<evidence type="ECO:0000313" key="11">
    <source>
        <dbReference type="EMBL" id="KLJ07428.1"/>
    </source>
</evidence>
<dbReference type="Gene3D" id="3.30.200.20">
    <property type="entry name" value="Phosphorylase Kinase, domain 1"/>
    <property type="match status" value="1"/>
</dbReference>
<evidence type="ECO:0000256" key="2">
    <source>
        <dbReference type="ARBA" id="ARBA00010190"/>
    </source>
</evidence>
<gene>
    <name evidence="11" type="ORF">EMPG_17093</name>
</gene>
<reference evidence="12" key="1">
    <citation type="journal article" date="2015" name="PLoS Genet.">
        <title>The dynamic genome and transcriptome of the human fungal pathogen Blastomyces and close relative Emmonsia.</title>
        <authorList>
            <person name="Munoz J.F."/>
            <person name="Gauthier G.M."/>
            <person name="Desjardins C.A."/>
            <person name="Gallo J.E."/>
            <person name="Holder J."/>
            <person name="Sullivan T.D."/>
            <person name="Marty A.J."/>
            <person name="Carmen J.C."/>
            <person name="Chen Z."/>
            <person name="Ding L."/>
            <person name="Gujja S."/>
            <person name="Magrini V."/>
            <person name="Misas E."/>
            <person name="Mitreva M."/>
            <person name="Priest M."/>
            <person name="Saif S."/>
            <person name="Whiston E.A."/>
            <person name="Young S."/>
            <person name="Zeng Q."/>
            <person name="Goldman W.E."/>
            <person name="Mardis E.R."/>
            <person name="Taylor J.W."/>
            <person name="McEwen J.G."/>
            <person name="Clay O.K."/>
            <person name="Klein B.S."/>
            <person name="Cuomo C.A."/>
        </authorList>
    </citation>
    <scope>NUCLEOTIDE SEQUENCE [LARGE SCALE GENOMIC DNA]</scope>
    <source>
        <strain evidence="12">UAMH 139</strain>
    </source>
</reference>
<name>A0A0H1B8M8_9EURO</name>
<proteinExistence type="inferred from homology"/>
<dbReference type="NCBIfam" id="TIGR00081">
    <property type="entry name" value="purC"/>
    <property type="match status" value="1"/>
</dbReference>
<evidence type="ECO:0000259" key="10">
    <source>
        <dbReference type="Pfam" id="PF01259"/>
    </source>
</evidence>
<dbReference type="Pfam" id="PF01259">
    <property type="entry name" value="SAICAR_synt"/>
    <property type="match status" value="1"/>
</dbReference>
<comment type="caution">
    <text evidence="11">The sequence shown here is derived from an EMBL/GenBank/DDBJ whole genome shotgun (WGS) entry which is preliminary data.</text>
</comment>
<dbReference type="InterPro" id="IPR001636">
    <property type="entry name" value="SAICAR_synth"/>
</dbReference>
<feature type="domain" description="SAICAR synthetase/ADE2 N-terminal" evidence="10">
    <location>
        <begin position="17"/>
        <end position="272"/>
    </location>
</feature>
<dbReference type="GO" id="GO:0005524">
    <property type="term" value="F:ATP binding"/>
    <property type="evidence" value="ECO:0007669"/>
    <property type="project" value="UniProtKB-KW"/>
</dbReference>
<evidence type="ECO:0000256" key="9">
    <source>
        <dbReference type="ARBA" id="ARBA00030409"/>
    </source>
</evidence>
<evidence type="ECO:0000256" key="7">
    <source>
        <dbReference type="ARBA" id="ARBA00022755"/>
    </source>
</evidence>
<evidence type="ECO:0000256" key="1">
    <source>
        <dbReference type="ARBA" id="ARBA00004672"/>
    </source>
</evidence>
<dbReference type="UniPathway" id="UPA00074">
    <property type="reaction ID" value="UER00131"/>
</dbReference>
<dbReference type="AlphaFoldDB" id="A0A0H1B8M8"/>
<accession>A0A0H1B8M8</accession>
<dbReference type="Proteomes" id="UP000053573">
    <property type="component" value="Unassembled WGS sequence"/>
</dbReference>
<keyword evidence="8" id="KW-0067">ATP-binding</keyword>
<dbReference type="FunFam" id="3.30.200.20:FF:000392">
    <property type="entry name" value="Phosphoribosylaminoimidazole-succinocarboxamide synthase"/>
    <property type="match status" value="1"/>
</dbReference>
<dbReference type="EMBL" id="LDEV01002826">
    <property type="protein sequence ID" value="KLJ07428.1"/>
    <property type="molecule type" value="Genomic_DNA"/>
</dbReference>
<dbReference type="HAMAP" id="MF_00137">
    <property type="entry name" value="SAICAR_synth"/>
    <property type="match status" value="1"/>
</dbReference>
<dbReference type="STRING" id="2060906.A0A0H1B8M8"/>
<comment type="pathway">
    <text evidence="1">Purine metabolism; IMP biosynthesis via de novo pathway; 5-amino-1-(5-phospho-D-ribosyl)imidazole-4-carboxamide from 5-amino-1-(5-phospho-D-ribosyl)imidazole-4-carboxylate: step 1/2.</text>
</comment>
<comment type="similarity">
    <text evidence="2">Belongs to the SAICAR synthetase family.</text>
</comment>
<evidence type="ECO:0000256" key="4">
    <source>
        <dbReference type="ARBA" id="ARBA00016460"/>
    </source>
</evidence>
<evidence type="ECO:0000313" key="12">
    <source>
        <dbReference type="Proteomes" id="UP000053573"/>
    </source>
</evidence>
<dbReference type="InterPro" id="IPR018236">
    <property type="entry name" value="SAICAR_synthetase_CS"/>
</dbReference>
<dbReference type="PANTHER" id="PTHR43700">
    <property type="entry name" value="PHOSPHORIBOSYLAMINOIMIDAZOLE-SUCCINOCARBOXAMIDE SYNTHASE"/>
    <property type="match status" value="1"/>
</dbReference>
<dbReference type="EC" id="6.3.2.6" evidence="3"/>
<evidence type="ECO:0000256" key="5">
    <source>
        <dbReference type="ARBA" id="ARBA00022598"/>
    </source>
</evidence>
<evidence type="ECO:0000256" key="3">
    <source>
        <dbReference type="ARBA" id="ARBA00012217"/>
    </source>
</evidence>
<keyword evidence="12" id="KW-1185">Reference proteome</keyword>
<dbReference type="CDD" id="cd01414">
    <property type="entry name" value="SAICAR_synt_Sc"/>
    <property type="match status" value="1"/>
</dbReference>
<dbReference type="GO" id="GO:0006189">
    <property type="term" value="P:'de novo' IMP biosynthetic process"/>
    <property type="evidence" value="ECO:0007669"/>
    <property type="project" value="UniProtKB-UniPathway"/>
</dbReference>
<dbReference type="PANTHER" id="PTHR43700:SF1">
    <property type="entry name" value="PHOSPHORIBOSYLAMINOIMIDAZOLE-SUCCINOCARBOXAMIDE SYNTHASE"/>
    <property type="match status" value="1"/>
</dbReference>
<keyword evidence="6" id="KW-0547">Nucleotide-binding</keyword>
<dbReference type="NCBIfam" id="NF010568">
    <property type="entry name" value="PRK13961.1"/>
    <property type="match status" value="1"/>
</dbReference>
<dbReference type="PROSITE" id="PS01057">
    <property type="entry name" value="SAICAR_SYNTHETASE_1"/>
    <property type="match status" value="1"/>
</dbReference>
<protein>
    <recommendedName>
        <fullName evidence="4">Phosphoribosylaminoimidazole-succinocarboxamide synthase</fullName>
        <ecNumber evidence="3">6.3.2.6</ecNumber>
    </recommendedName>
    <alternativeName>
        <fullName evidence="9">SAICAR synthetase</fullName>
    </alternativeName>
</protein>
<dbReference type="OrthoDB" id="9991235at2759"/>
<dbReference type="FunFam" id="3.30.470.20:FF:000015">
    <property type="entry name" value="Phosphoribosylaminoimidazole-succinocarboxamide synthase"/>
    <property type="match status" value="1"/>
</dbReference>
<dbReference type="Gene3D" id="3.30.470.20">
    <property type="entry name" value="ATP-grasp fold, B domain"/>
    <property type="match status" value="1"/>
</dbReference>
<dbReference type="GO" id="GO:0005737">
    <property type="term" value="C:cytoplasm"/>
    <property type="evidence" value="ECO:0007669"/>
    <property type="project" value="TreeGrafter"/>
</dbReference>
<organism evidence="11 12">
    <name type="scientific">Blastomyces silverae</name>
    <dbReference type="NCBI Taxonomy" id="2060906"/>
    <lineage>
        <taxon>Eukaryota</taxon>
        <taxon>Fungi</taxon>
        <taxon>Dikarya</taxon>
        <taxon>Ascomycota</taxon>
        <taxon>Pezizomycotina</taxon>
        <taxon>Eurotiomycetes</taxon>
        <taxon>Eurotiomycetidae</taxon>
        <taxon>Onygenales</taxon>
        <taxon>Ajellomycetaceae</taxon>
        <taxon>Blastomyces</taxon>
    </lineage>
</organism>
<keyword evidence="5" id="KW-0436">Ligase</keyword>